<name>A0A1M7AL10_9RHOB</name>
<organism evidence="3 4">
    <name type="scientific">Roseovarius litoreus</name>
    <dbReference type="NCBI Taxonomy" id="1155722"/>
    <lineage>
        <taxon>Bacteria</taxon>
        <taxon>Pseudomonadati</taxon>
        <taxon>Pseudomonadota</taxon>
        <taxon>Alphaproteobacteria</taxon>
        <taxon>Rhodobacterales</taxon>
        <taxon>Roseobacteraceae</taxon>
        <taxon>Roseovarius</taxon>
    </lineage>
</organism>
<feature type="domain" description="DUF7867" evidence="2">
    <location>
        <begin position="184"/>
        <end position="481"/>
    </location>
</feature>
<feature type="transmembrane region" description="Helical" evidence="1">
    <location>
        <begin position="21"/>
        <end position="42"/>
    </location>
</feature>
<dbReference type="EMBL" id="FRCB01000001">
    <property type="protein sequence ID" value="SHL43347.1"/>
    <property type="molecule type" value="Genomic_DNA"/>
</dbReference>
<dbReference type="InterPro" id="IPR057189">
    <property type="entry name" value="DUF7867"/>
</dbReference>
<dbReference type="RefSeq" id="WP_149778053.1">
    <property type="nucleotide sequence ID" value="NZ_FRCB01000001.1"/>
</dbReference>
<keyword evidence="4" id="KW-1185">Reference proteome</keyword>
<evidence type="ECO:0000259" key="2">
    <source>
        <dbReference type="Pfam" id="PF25269"/>
    </source>
</evidence>
<gene>
    <name evidence="3" type="ORF">SAMN05443432_101492</name>
</gene>
<proteinExistence type="predicted"/>
<dbReference type="Pfam" id="PF25269">
    <property type="entry name" value="DUF7867"/>
    <property type="match status" value="1"/>
</dbReference>
<evidence type="ECO:0000313" key="3">
    <source>
        <dbReference type="EMBL" id="SHL43347.1"/>
    </source>
</evidence>
<dbReference type="AlphaFoldDB" id="A0A1M7AL10"/>
<reference evidence="3 4" key="1">
    <citation type="submission" date="2016-11" db="EMBL/GenBank/DDBJ databases">
        <authorList>
            <person name="Varghese N."/>
            <person name="Submissions S."/>
        </authorList>
    </citation>
    <scope>NUCLEOTIDE SEQUENCE [LARGE SCALE GENOMIC DNA]</scope>
    <source>
        <strain evidence="3 4">DSM 28249</strain>
    </source>
</reference>
<accession>A0A1M7AL10</accession>
<keyword evidence="1" id="KW-0472">Membrane</keyword>
<sequence>MGSRAINTSRTSRRILHQEDGAGSVFGIFAVVMILLLGGVALDATNLWRYQQMLKQTADVAAHAGTVQLASGGDATNAYNAAFALVEANMPQSWYGNLFANPQADIEVVHYDPDTDLLGGSGPLNAVAVTLRRDGDSGNPVPTYLLRIADIMNMGDSTDLSQWNVKTRGVAAFVGTKKCVSTDGLYAQGELNLTSSSDFGPGYCLHSQDKVWMPQKNAFAKGTGISMPNLDNCGGKCDDAANPGATSASFERNLIMPNLSDHIASVEQAFLGTGDTAIRDSFFRDKPLGDLSPLAAIGVNTGSITQKGQRINLSQSDFESLTKIPSGLMYNVSCSGGAKSIQFGSPKGNTKKSGFGGGTIDVSDVAVVTNCALDFGSNAKVAASMILTTLESSNASITASSGAMVGTATGVCDASAQSVILGKSDMNVPADFAGSNVGFVIDGDIHLSASSSSSTINHSGLSLHASGQIKVAANHTFDPCSNPPSGLIPALKVIRHVVPTGNFFVTASTSVN</sequence>
<keyword evidence="1" id="KW-0812">Transmembrane</keyword>
<evidence type="ECO:0000256" key="1">
    <source>
        <dbReference type="SAM" id="Phobius"/>
    </source>
</evidence>
<dbReference type="Proteomes" id="UP000322545">
    <property type="component" value="Unassembled WGS sequence"/>
</dbReference>
<keyword evidence="1" id="KW-1133">Transmembrane helix</keyword>
<evidence type="ECO:0000313" key="4">
    <source>
        <dbReference type="Proteomes" id="UP000322545"/>
    </source>
</evidence>
<protein>
    <submittedName>
        <fullName evidence="3">Flp pilus-assembly TadE/G-like</fullName>
    </submittedName>
</protein>